<comment type="caution">
    <text evidence="3">The sequence shown here is derived from an EMBL/GenBank/DDBJ whole genome shotgun (WGS) entry which is preliminary data.</text>
</comment>
<evidence type="ECO:0000313" key="3">
    <source>
        <dbReference type="EMBL" id="KZE37245.1"/>
    </source>
</evidence>
<dbReference type="InterPro" id="IPR052906">
    <property type="entry name" value="Type_IV_Methyl-Rstrct_Enzyme"/>
</dbReference>
<dbReference type="InterPro" id="IPR011335">
    <property type="entry name" value="Restrct_endonuc-II-like"/>
</dbReference>
<organism evidence="3 4">
    <name type="scientific">Bhargavaea cecembensis</name>
    <dbReference type="NCBI Taxonomy" id="394098"/>
    <lineage>
        <taxon>Bacteria</taxon>
        <taxon>Bacillati</taxon>
        <taxon>Bacillota</taxon>
        <taxon>Bacilli</taxon>
        <taxon>Bacillales</taxon>
        <taxon>Caryophanaceae</taxon>
        <taxon>Bhargavaea</taxon>
    </lineage>
</organism>
<feature type="transmembrane region" description="Helical" evidence="1">
    <location>
        <begin position="109"/>
        <end position="126"/>
    </location>
</feature>
<protein>
    <recommendedName>
        <fullName evidence="2">Restriction endonuclease type IV Mrr domain-containing protein</fullName>
    </recommendedName>
</protein>
<sequence>MKKKSGRRKRTDTFTLQIPPKLYIAAFAFYIGMELALKIQHKELDSPASWLILLFIIILLFFLLGLYRPFFQTNRIRQWKFKQKLLLGLHHILTIALLVRTGLFLTLGFFIFSCVLLLVGVFWICFRLKSVNQLPINEGSTKIDHVSLEDIDQMTGKEFETFLYKLYIARGYDAKITPHTDYGIDLVAVKDGIRTGIQAKCYGEGRTVGVAAVNEVCGGAGYWNVQNKVVITNRVFTKKAMITARSNNVIMIDRNDLQKMIDNYNKTLNSKEYIPPPSA</sequence>
<dbReference type="EMBL" id="LQNT01000011">
    <property type="protein sequence ID" value="KZE37245.1"/>
    <property type="molecule type" value="Genomic_DNA"/>
</dbReference>
<dbReference type="PANTHER" id="PTHR30015:SF6">
    <property type="entry name" value="SLL1429 PROTEIN"/>
    <property type="match status" value="1"/>
</dbReference>
<keyword evidence="1" id="KW-0812">Transmembrane</keyword>
<evidence type="ECO:0000313" key="4">
    <source>
        <dbReference type="Proteomes" id="UP000076490"/>
    </source>
</evidence>
<dbReference type="InterPro" id="IPR011856">
    <property type="entry name" value="tRNA_endonuc-like_dom_sf"/>
</dbReference>
<dbReference type="GO" id="GO:0015666">
    <property type="term" value="F:restriction endodeoxyribonuclease activity"/>
    <property type="evidence" value="ECO:0007669"/>
    <property type="project" value="TreeGrafter"/>
</dbReference>
<evidence type="ECO:0000256" key="1">
    <source>
        <dbReference type="SAM" id="Phobius"/>
    </source>
</evidence>
<feature type="domain" description="Restriction endonuclease type IV Mrr" evidence="2">
    <location>
        <begin position="151"/>
        <end position="261"/>
    </location>
</feature>
<dbReference type="GO" id="GO:0009307">
    <property type="term" value="P:DNA restriction-modification system"/>
    <property type="evidence" value="ECO:0007669"/>
    <property type="project" value="InterPro"/>
</dbReference>
<dbReference type="Gene3D" id="3.40.1350.10">
    <property type="match status" value="1"/>
</dbReference>
<keyword evidence="1" id="KW-1133">Transmembrane helix</keyword>
<dbReference type="GO" id="GO:0003677">
    <property type="term" value="F:DNA binding"/>
    <property type="evidence" value="ECO:0007669"/>
    <property type="project" value="InterPro"/>
</dbReference>
<proteinExistence type="predicted"/>
<dbReference type="AlphaFoldDB" id="A0A165GQ37"/>
<dbReference type="OrthoDB" id="9797274at2"/>
<reference evidence="3 4" key="1">
    <citation type="submission" date="2016-01" db="EMBL/GenBank/DDBJ databases">
        <title>Whole genome sequencing of Bhargavaea cecembensis T14.</title>
        <authorList>
            <person name="Hong K.W."/>
        </authorList>
    </citation>
    <scope>NUCLEOTIDE SEQUENCE [LARGE SCALE GENOMIC DNA]</scope>
    <source>
        <strain evidence="3 4">T14</strain>
    </source>
</reference>
<feature type="transmembrane region" description="Helical" evidence="1">
    <location>
        <begin position="21"/>
        <end position="41"/>
    </location>
</feature>
<dbReference type="InterPro" id="IPR007560">
    <property type="entry name" value="Restrct_endonuc_IV_Mrr"/>
</dbReference>
<dbReference type="Proteomes" id="UP000076490">
    <property type="component" value="Unassembled WGS sequence"/>
</dbReference>
<keyword evidence="1" id="KW-0472">Membrane</keyword>
<gene>
    <name evidence="3" type="ORF">AV656_11785</name>
</gene>
<accession>A0A165GQ37</accession>
<name>A0A165GQ37_9BACL</name>
<dbReference type="SUPFAM" id="SSF52980">
    <property type="entry name" value="Restriction endonuclease-like"/>
    <property type="match status" value="1"/>
</dbReference>
<evidence type="ECO:0000259" key="2">
    <source>
        <dbReference type="Pfam" id="PF04471"/>
    </source>
</evidence>
<dbReference type="PANTHER" id="PTHR30015">
    <property type="entry name" value="MRR RESTRICTION SYSTEM PROTEIN"/>
    <property type="match status" value="1"/>
</dbReference>
<dbReference type="RefSeq" id="WP_063182305.1">
    <property type="nucleotide sequence ID" value="NZ_LQNT01000011.1"/>
</dbReference>
<feature type="transmembrane region" description="Helical" evidence="1">
    <location>
        <begin position="47"/>
        <end position="64"/>
    </location>
</feature>
<dbReference type="Pfam" id="PF04471">
    <property type="entry name" value="Mrr_cat"/>
    <property type="match status" value="1"/>
</dbReference>